<evidence type="ECO:0000256" key="5">
    <source>
        <dbReference type="ARBA" id="ARBA00022519"/>
    </source>
</evidence>
<comment type="similarity">
    <text evidence="2">Belongs to the TonB family.</text>
</comment>
<evidence type="ECO:0000256" key="4">
    <source>
        <dbReference type="ARBA" id="ARBA00022475"/>
    </source>
</evidence>
<comment type="subcellular location">
    <subcellularLocation>
        <location evidence="1">Cell inner membrane</location>
        <topology evidence="1">Single-pass membrane protein</topology>
        <orientation evidence="1">Periplasmic side</orientation>
    </subcellularLocation>
</comment>
<keyword evidence="4" id="KW-1003">Cell membrane</keyword>
<evidence type="ECO:0000259" key="12">
    <source>
        <dbReference type="PROSITE" id="PS52015"/>
    </source>
</evidence>
<dbReference type="GO" id="GO:0031992">
    <property type="term" value="F:energy transducer activity"/>
    <property type="evidence" value="ECO:0007669"/>
    <property type="project" value="TreeGrafter"/>
</dbReference>
<dbReference type="PANTHER" id="PTHR33446:SF2">
    <property type="entry name" value="PROTEIN TONB"/>
    <property type="match status" value="1"/>
</dbReference>
<dbReference type="SUPFAM" id="SSF74653">
    <property type="entry name" value="TolA/TonB C-terminal domain"/>
    <property type="match status" value="1"/>
</dbReference>
<keyword evidence="14" id="KW-1185">Reference proteome</keyword>
<dbReference type="InterPro" id="IPR037682">
    <property type="entry name" value="TonB_C"/>
</dbReference>
<dbReference type="PROSITE" id="PS52015">
    <property type="entry name" value="TONB_CTD"/>
    <property type="match status" value="1"/>
</dbReference>
<evidence type="ECO:0000256" key="7">
    <source>
        <dbReference type="ARBA" id="ARBA00022927"/>
    </source>
</evidence>
<evidence type="ECO:0000256" key="2">
    <source>
        <dbReference type="ARBA" id="ARBA00006555"/>
    </source>
</evidence>
<organism evidence="13 14">
    <name type="scientific">Pedobacter cryophilus</name>
    <dbReference type="NCBI Taxonomy" id="2571271"/>
    <lineage>
        <taxon>Bacteria</taxon>
        <taxon>Pseudomonadati</taxon>
        <taxon>Bacteroidota</taxon>
        <taxon>Sphingobacteriia</taxon>
        <taxon>Sphingobacteriales</taxon>
        <taxon>Sphingobacteriaceae</taxon>
        <taxon>Pedobacter</taxon>
    </lineage>
</organism>
<feature type="region of interest" description="Disordered" evidence="10">
    <location>
        <begin position="78"/>
        <end position="110"/>
    </location>
</feature>
<name>A0A4V5NZQ9_9SPHI</name>
<dbReference type="InterPro" id="IPR051045">
    <property type="entry name" value="TonB-dependent_transducer"/>
</dbReference>
<dbReference type="GO" id="GO:0055085">
    <property type="term" value="P:transmembrane transport"/>
    <property type="evidence" value="ECO:0007669"/>
    <property type="project" value="InterPro"/>
</dbReference>
<keyword evidence="3" id="KW-0813">Transport</keyword>
<feature type="transmembrane region" description="Helical" evidence="11">
    <location>
        <begin position="39"/>
        <end position="60"/>
    </location>
</feature>
<evidence type="ECO:0000256" key="3">
    <source>
        <dbReference type="ARBA" id="ARBA00022448"/>
    </source>
</evidence>
<proteinExistence type="inferred from homology"/>
<feature type="region of interest" description="Disordered" evidence="10">
    <location>
        <begin position="134"/>
        <end position="160"/>
    </location>
</feature>
<keyword evidence="5" id="KW-0997">Cell inner membrane</keyword>
<feature type="domain" description="TonB C-terminal" evidence="12">
    <location>
        <begin position="181"/>
        <end position="272"/>
    </location>
</feature>
<evidence type="ECO:0000256" key="6">
    <source>
        <dbReference type="ARBA" id="ARBA00022692"/>
    </source>
</evidence>
<evidence type="ECO:0000256" key="1">
    <source>
        <dbReference type="ARBA" id="ARBA00004383"/>
    </source>
</evidence>
<evidence type="ECO:0000313" key="14">
    <source>
        <dbReference type="Proteomes" id="UP000308181"/>
    </source>
</evidence>
<evidence type="ECO:0000256" key="10">
    <source>
        <dbReference type="SAM" id="MobiDB-lite"/>
    </source>
</evidence>
<dbReference type="Gene3D" id="3.30.1150.10">
    <property type="match status" value="1"/>
</dbReference>
<gene>
    <name evidence="13" type="ORF">FA046_04925</name>
</gene>
<dbReference type="GO" id="GO:0015031">
    <property type="term" value="P:protein transport"/>
    <property type="evidence" value="ECO:0007669"/>
    <property type="project" value="UniProtKB-KW"/>
</dbReference>
<evidence type="ECO:0000256" key="9">
    <source>
        <dbReference type="ARBA" id="ARBA00023136"/>
    </source>
</evidence>
<reference evidence="13 14" key="1">
    <citation type="submission" date="2019-04" db="EMBL/GenBank/DDBJ databases">
        <title>Pedobacter sp. AR-3-17 sp. nov., isolated from Arctic soil.</title>
        <authorList>
            <person name="Dahal R.H."/>
            <person name="Kim D.-U."/>
        </authorList>
    </citation>
    <scope>NUCLEOTIDE SEQUENCE [LARGE SCALE GENOMIC DNA]</scope>
    <source>
        <strain evidence="13 14">AR-3-17</strain>
    </source>
</reference>
<dbReference type="InterPro" id="IPR006260">
    <property type="entry name" value="TonB/TolA_C"/>
</dbReference>
<dbReference type="PANTHER" id="PTHR33446">
    <property type="entry name" value="PROTEIN TONB-RELATED"/>
    <property type="match status" value="1"/>
</dbReference>
<evidence type="ECO:0000313" key="13">
    <source>
        <dbReference type="EMBL" id="TKC01021.1"/>
    </source>
</evidence>
<keyword evidence="9 11" id="KW-0472">Membrane</keyword>
<feature type="compositionally biased region" description="Pro residues" evidence="10">
    <location>
        <begin position="90"/>
        <end position="110"/>
    </location>
</feature>
<evidence type="ECO:0000256" key="8">
    <source>
        <dbReference type="ARBA" id="ARBA00022989"/>
    </source>
</evidence>
<dbReference type="NCBIfam" id="TIGR01352">
    <property type="entry name" value="tonB_Cterm"/>
    <property type="match status" value="1"/>
</dbReference>
<dbReference type="Proteomes" id="UP000308181">
    <property type="component" value="Unassembled WGS sequence"/>
</dbReference>
<comment type="caution">
    <text evidence="13">The sequence shown here is derived from an EMBL/GenBank/DDBJ whole genome shotgun (WGS) entry which is preliminary data.</text>
</comment>
<dbReference type="OrthoDB" id="649093at2"/>
<keyword evidence="7" id="KW-0653">Protein transport</keyword>
<keyword evidence="8 11" id="KW-1133">Transmembrane helix</keyword>
<accession>A0A4V5NZQ9</accession>
<evidence type="ECO:0000256" key="11">
    <source>
        <dbReference type="SAM" id="Phobius"/>
    </source>
</evidence>
<dbReference type="AlphaFoldDB" id="A0A4V5NZQ9"/>
<protein>
    <submittedName>
        <fullName evidence="13">TonB family protein</fullName>
    </submittedName>
</protein>
<keyword evidence="6 11" id="KW-0812">Transmembrane</keyword>
<dbReference type="GO" id="GO:0098797">
    <property type="term" value="C:plasma membrane protein complex"/>
    <property type="evidence" value="ECO:0007669"/>
    <property type="project" value="TreeGrafter"/>
</dbReference>
<dbReference type="Pfam" id="PF03544">
    <property type="entry name" value="TonB_C"/>
    <property type="match status" value="1"/>
</dbReference>
<dbReference type="EMBL" id="SWBP01000001">
    <property type="protein sequence ID" value="TKC01021.1"/>
    <property type="molecule type" value="Genomic_DNA"/>
</dbReference>
<dbReference type="RefSeq" id="WP_136825226.1">
    <property type="nucleotide sequence ID" value="NZ_SWBP01000001.1"/>
</dbReference>
<sequence length="272" mass="30165">MSKLDILNQSWIDIVFEGRNKEYGAYQLRKQNNRNTNKAMIIGGLFFIIAVSTPVILKYIEGLNSDNVEKVKETEVILSTPPPVDEKKVPPPPPVEPPPPKVDQVKFPPPVVKPDEEVVEEEPPTIQELEKADPGQKTIKGDPNADIVINTPVGEGPINQEKTEDTNEIFTNVEVLPTFPGGLEQFGKFLGKNLRYPPIARENGIQGRVFCTFVVEKDGSLTDIKVARGIGGGCDEEAIRVLKSSPKWNPGVQNGRNVRVSYTVPIFFQLQQ</sequence>